<protein>
    <submittedName>
        <fullName evidence="1">Uncharacterized protein</fullName>
    </submittedName>
</protein>
<name>A0A0C9UPX9_SPHS4</name>
<keyword evidence="2" id="KW-1185">Reference proteome</keyword>
<dbReference type="AlphaFoldDB" id="A0A0C9UPX9"/>
<dbReference type="Proteomes" id="UP000054279">
    <property type="component" value="Unassembled WGS sequence"/>
</dbReference>
<dbReference type="HOGENOM" id="CLU_2334986_0_0_1"/>
<accession>A0A0C9UPX9</accession>
<gene>
    <name evidence="1" type="ORF">M422DRAFT_37768</name>
</gene>
<organism evidence="1 2">
    <name type="scientific">Sphaerobolus stellatus (strain SS14)</name>
    <dbReference type="NCBI Taxonomy" id="990650"/>
    <lineage>
        <taxon>Eukaryota</taxon>
        <taxon>Fungi</taxon>
        <taxon>Dikarya</taxon>
        <taxon>Basidiomycota</taxon>
        <taxon>Agaricomycotina</taxon>
        <taxon>Agaricomycetes</taxon>
        <taxon>Phallomycetidae</taxon>
        <taxon>Geastrales</taxon>
        <taxon>Sphaerobolaceae</taxon>
        <taxon>Sphaerobolus</taxon>
    </lineage>
</organism>
<evidence type="ECO:0000313" key="2">
    <source>
        <dbReference type="Proteomes" id="UP000054279"/>
    </source>
</evidence>
<reference evidence="1 2" key="1">
    <citation type="submission" date="2014-06" db="EMBL/GenBank/DDBJ databases">
        <title>Evolutionary Origins and Diversification of the Mycorrhizal Mutualists.</title>
        <authorList>
            <consortium name="DOE Joint Genome Institute"/>
            <consortium name="Mycorrhizal Genomics Consortium"/>
            <person name="Kohler A."/>
            <person name="Kuo A."/>
            <person name="Nagy L.G."/>
            <person name="Floudas D."/>
            <person name="Copeland A."/>
            <person name="Barry K.W."/>
            <person name="Cichocki N."/>
            <person name="Veneault-Fourrey C."/>
            <person name="LaButti K."/>
            <person name="Lindquist E.A."/>
            <person name="Lipzen A."/>
            <person name="Lundell T."/>
            <person name="Morin E."/>
            <person name="Murat C."/>
            <person name="Riley R."/>
            <person name="Ohm R."/>
            <person name="Sun H."/>
            <person name="Tunlid A."/>
            <person name="Henrissat B."/>
            <person name="Grigoriev I.V."/>
            <person name="Hibbett D.S."/>
            <person name="Martin F."/>
        </authorList>
    </citation>
    <scope>NUCLEOTIDE SEQUENCE [LARGE SCALE GENOMIC DNA]</scope>
    <source>
        <strain evidence="1 2">SS14</strain>
    </source>
</reference>
<sequence>MLENLSKLLSSVSAADIPPEGVGDLKTLHATLVTLLTSTLVLWKMRGKDSLAQSRKLHEILIKAGFSPTLPCHGRPLKSIRAISVPVSKIADIAVKSN</sequence>
<proteinExistence type="predicted"/>
<dbReference type="EMBL" id="KN837336">
    <property type="protein sequence ID" value="KIJ27405.1"/>
    <property type="molecule type" value="Genomic_DNA"/>
</dbReference>
<evidence type="ECO:0000313" key="1">
    <source>
        <dbReference type="EMBL" id="KIJ27405.1"/>
    </source>
</evidence>